<reference evidence="6 7" key="1">
    <citation type="journal article" date="2018" name="Mol. Biol. Evol.">
        <title>Analysis of the draft genome of the red seaweed Gracilariopsis chorda provides insights into genome size evolution in Rhodophyta.</title>
        <authorList>
            <person name="Lee J."/>
            <person name="Yang E.C."/>
            <person name="Graf L."/>
            <person name="Yang J.H."/>
            <person name="Qiu H."/>
            <person name="Zel Zion U."/>
            <person name="Chan C.X."/>
            <person name="Stephens T.G."/>
            <person name="Weber A.P.M."/>
            <person name="Boo G.H."/>
            <person name="Boo S.M."/>
            <person name="Kim K.M."/>
            <person name="Shin Y."/>
            <person name="Jung M."/>
            <person name="Lee S.J."/>
            <person name="Yim H.S."/>
            <person name="Lee J.H."/>
            <person name="Bhattacharya D."/>
            <person name="Yoon H.S."/>
        </authorList>
    </citation>
    <scope>NUCLEOTIDE SEQUENCE [LARGE SCALE GENOMIC DNA]</scope>
    <source>
        <strain evidence="6 7">SKKU-2015</strain>
        <tissue evidence="6">Whole body</tissue>
    </source>
</reference>
<keyword evidence="4 5" id="KW-0472">Membrane</keyword>
<dbReference type="OrthoDB" id="4564at2759"/>
<dbReference type="EMBL" id="NBIV01000014">
    <property type="protein sequence ID" value="PXF48407.1"/>
    <property type="molecule type" value="Genomic_DNA"/>
</dbReference>
<feature type="transmembrane region" description="Helical" evidence="5">
    <location>
        <begin position="60"/>
        <end position="86"/>
    </location>
</feature>
<feature type="transmembrane region" description="Helical" evidence="5">
    <location>
        <begin position="388"/>
        <end position="413"/>
    </location>
</feature>
<dbReference type="Gene3D" id="1.10.3080.10">
    <property type="entry name" value="Clc chloride channel"/>
    <property type="match status" value="1"/>
</dbReference>
<dbReference type="InterPro" id="IPR001807">
    <property type="entry name" value="ClC"/>
</dbReference>
<keyword evidence="3 5" id="KW-1133">Transmembrane helix</keyword>
<dbReference type="PANTHER" id="PTHR43427">
    <property type="entry name" value="CHLORIDE CHANNEL PROTEIN CLC-E"/>
    <property type="match status" value="1"/>
</dbReference>
<evidence type="ECO:0000256" key="5">
    <source>
        <dbReference type="SAM" id="Phobius"/>
    </source>
</evidence>
<evidence type="ECO:0000313" key="6">
    <source>
        <dbReference type="EMBL" id="PXF48407.1"/>
    </source>
</evidence>
<evidence type="ECO:0000256" key="2">
    <source>
        <dbReference type="ARBA" id="ARBA00022692"/>
    </source>
</evidence>
<evidence type="ECO:0000256" key="3">
    <source>
        <dbReference type="ARBA" id="ARBA00022989"/>
    </source>
</evidence>
<evidence type="ECO:0000256" key="4">
    <source>
        <dbReference type="ARBA" id="ARBA00023136"/>
    </source>
</evidence>
<accession>A0A2V3J338</accession>
<evidence type="ECO:0008006" key="8">
    <source>
        <dbReference type="Google" id="ProtNLM"/>
    </source>
</evidence>
<feature type="transmembrane region" description="Helical" evidence="5">
    <location>
        <begin position="282"/>
        <end position="303"/>
    </location>
</feature>
<evidence type="ECO:0000256" key="1">
    <source>
        <dbReference type="ARBA" id="ARBA00004141"/>
    </source>
</evidence>
<dbReference type="AlphaFoldDB" id="A0A2V3J338"/>
<sequence>MKAFLDDCSDMQNGSVPVSFLIAVVIGIVCGFAAFLYYEMLEFFLRFFWETAPEFLSEHLFWPTCLHWVWIPIVCAPLAVLVGVGIKLIGFPGDLAYTIKCVHKDGYIALDHVLPMLVVSQVSIVGGASLGPEAPLVAICASIGGWISTAVFKQRYKNLVRKHTLCGMACALAAFFGVPLGGSLFALEVNSRLGYEYYEHALEAIASGTICLVVFRTLAQLPIEPIYKFTAVKLEASSTQFVLTGALLGLIGAGIASLFAHGHKAIVKRLKKLGWHDDPVKLSIFGGVGIIILGILIPHTLFWGEYEMQTIGSLSPAAKLPHIWPTTGLTGFEITGFGSAVLAGFAKLLAISFSVAGGYRGGFIFPFFAAGASFGRAIWYLFPGMSPVVAILSMAAGINVTITRTTLATTLILAGLAGEINAISAVLAASLSAAFASYYMPFIEAQQGREDIFEAQLHRYTFHNAWGKDDDTIKYEGSQIATDVESQ</sequence>
<organism evidence="6 7">
    <name type="scientific">Gracilariopsis chorda</name>
    <dbReference type="NCBI Taxonomy" id="448386"/>
    <lineage>
        <taxon>Eukaryota</taxon>
        <taxon>Rhodophyta</taxon>
        <taxon>Florideophyceae</taxon>
        <taxon>Rhodymeniophycidae</taxon>
        <taxon>Gracilariales</taxon>
        <taxon>Gracilariaceae</taxon>
        <taxon>Gracilariopsis</taxon>
    </lineage>
</organism>
<dbReference type="GO" id="GO:0016020">
    <property type="term" value="C:membrane"/>
    <property type="evidence" value="ECO:0007669"/>
    <property type="project" value="UniProtKB-SubCell"/>
</dbReference>
<proteinExistence type="predicted"/>
<dbReference type="PRINTS" id="PR00762">
    <property type="entry name" value="CLCHANNEL"/>
</dbReference>
<name>A0A2V3J338_9FLOR</name>
<feature type="transmembrane region" description="Helical" evidence="5">
    <location>
        <begin position="20"/>
        <end position="40"/>
    </location>
</feature>
<feature type="transmembrane region" description="Helical" evidence="5">
    <location>
        <begin position="164"/>
        <end position="187"/>
    </location>
</feature>
<keyword evidence="7" id="KW-1185">Reference proteome</keyword>
<dbReference type="Pfam" id="PF00654">
    <property type="entry name" value="Voltage_CLC"/>
    <property type="match status" value="1"/>
</dbReference>
<protein>
    <recommendedName>
        <fullName evidence="8">Chloride channel protein</fullName>
    </recommendedName>
</protein>
<feature type="transmembrane region" description="Helical" evidence="5">
    <location>
        <begin position="420"/>
        <end position="440"/>
    </location>
</feature>
<feature type="transmembrane region" description="Helical" evidence="5">
    <location>
        <begin position="241"/>
        <end position="261"/>
    </location>
</feature>
<comment type="subcellular location">
    <subcellularLocation>
        <location evidence="1">Membrane</location>
        <topology evidence="1">Multi-pass membrane protein</topology>
    </subcellularLocation>
</comment>
<feature type="transmembrane region" description="Helical" evidence="5">
    <location>
        <begin position="323"/>
        <end position="350"/>
    </location>
</feature>
<comment type="caution">
    <text evidence="6">The sequence shown here is derived from an EMBL/GenBank/DDBJ whole genome shotgun (WGS) entry which is preliminary data.</text>
</comment>
<dbReference type="SUPFAM" id="SSF81340">
    <property type="entry name" value="Clc chloride channel"/>
    <property type="match status" value="1"/>
</dbReference>
<dbReference type="CDD" id="cd00400">
    <property type="entry name" value="Voltage_gated_ClC"/>
    <property type="match status" value="1"/>
</dbReference>
<dbReference type="Proteomes" id="UP000247409">
    <property type="component" value="Unassembled WGS sequence"/>
</dbReference>
<dbReference type="PANTHER" id="PTHR43427:SF12">
    <property type="entry name" value="CHLORIDE TRANSPORTER"/>
    <property type="match status" value="1"/>
</dbReference>
<gene>
    <name evidence="6" type="ORF">BWQ96_01867</name>
</gene>
<dbReference type="InterPro" id="IPR014743">
    <property type="entry name" value="Cl-channel_core"/>
</dbReference>
<keyword evidence="2 5" id="KW-0812">Transmembrane</keyword>
<dbReference type="InterPro" id="IPR050368">
    <property type="entry name" value="ClC-type_chloride_channel"/>
</dbReference>
<dbReference type="GO" id="GO:0015108">
    <property type="term" value="F:chloride transmembrane transporter activity"/>
    <property type="evidence" value="ECO:0007669"/>
    <property type="project" value="InterPro"/>
</dbReference>
<evidence type="ECO:0000313" key="7">
    <source>
        <dbReference type="Proteomes" id="UP000247409"/>
    </source>
</evidence>